<dbReference type="Pfam" id="PF01266">
    <property type="entry name" value="DAO"/>
    <property type="match status" value="1"/>
</dbReference>
<dbReference type="InterPro" id="IPR017941">
    <property type="entry name" value="Rieske_2Fe-2S"/>
</dbReference>
<dbReference type="CDD" id="cd03477">
    <property type="entry name" value="Rieske_YhfW_C"/>
    <property type="match status" value="1"/>
</dbReference>
<dbReference type="PANTHER" id="PTHR13847:SF274">
    <property type="entry name" value="RIESKE 2FE-2S IRON-SULFUR PROTEIN YHFW-RELATED"/>
    <property type="match status" value="1"/>
</dbReference>
<dbReference type="Gene3D" id="3.50.50.60">
    <property type="entry name" value="FAD/NAD(P)-binding domain"/>
    <property type="match status" value="1"/>
</dbReference>
<protein>
    <submittedName>
        <fullName evidence="7">FAD-dependent oxidoreductase</fullName>
    </submittedName>
</protein>
<keyword evidence="8" id="KW-1185">Reference proteome</keyword>
<dbReference type="PANTHER" id="PTHR13847">
    <property type="entry name" value="SARCOSINE DEHYDROGENASE-RELATED"/>
    <property type="match status" value="1"/>
</dbReference>
<dbReference type="EMBL" id="JAUHLN010000002">
    <property type="protein sequence ID" value="MDN4073178.1"/>
    <property type="molecule type" value="Genomic_DNA"/>
</dbReference>
<dbReference type="InterPro" id="IPR038010">
    <property type="entry name" value="YhfW_C"/>
</dbReference>
<evidence type="ECO:0000259" key="6">
    <source>
        <dbReference type="PROSITE" id="PS51296"/>
    </source>
</evidence>
<dbReference type="Pfam" id="PF00355">
    <property type="entry name" value="Rieske"/>
    <property type="match status" value="1"/>
</dbReference>
<dbReference type="InterPro" id="IPR036188">
    <property type="entry name" value="FAD/NAD-bd_sf"/>
</dbReference>
<keyword evidence="3" id="KW-0408">Iron</keyword>
<keyword evidence="1" id="KW-0001">2Fe-2S</keyword>
<accession>A0ABT8E5I6</accession>
<organism evidence="7 8">
    <name type="scientific">Fictibacillus terranigra</name>
    <dbReference type="NCBI Taxonomy" id="3058424"/>
    <lineage>
        <taxon>Bacteria</taxon>
        <taxon>Bacillati</taxon>
        <taxon>Bacillota</taxon>
        <taxon>Bacilli</taxon>
        <taxon>Bacillales</taxon>
        <taxon>Fictibacillaceae</taxon>
        <taxon>Fictibacillus</taxon>
    </lineage>
</organism>
<feature type="domain" description="Rieske" evidence="6">
    <location>
        <begin position="422"/>
        <end position="507"/>
    </location>
</feature>
<dbReference type="Gene3D" id="3.30.9.10">
    <property type="entry name" value="D-Amino Acid Oxidase, subunit A, domain 2"/>
    <property type="match status" value="1"/>
</dbReference>
<gene>
    <name evidence="7" type="ORF">QYF49_09180</name>
</gene>
<dbReference type="SUPFAM" id="SSF51905">
    <property type="entry name" value="FAD/NAD(P)-binding domain"/>
    <property type="match status" value="1"/>
</dbReference>
<evidence type="ECO:0000256" key="1">
    <source>
        <dbReference type="ARBA" id="ARBA00022714"/>
    </source>
</evidence>
<dbReference type="InterPro" id="IPR006076">
    <property type="entry name" value="FAD-dep_OxRdtase"/>
</dbReference>
<comment type="caution">
    <text evidence="7">The sequence shown here is derived from an EMBL/GenBank/DDBJ whole genome shotgun (WGS) entry which is preliminary data.</text>
</comment>
<name>A0ABT8E5I6_9BACL</name>
<keyword evidence="4" id="KW-0411">Iron-sulfur</keyword>
<reference evidence="7" key="1">
    <citation type="submission" date="2023-06" db="EMBL/GenBank/DDBJ databases">
        <title>Draft Genome Sequences of Representative Paenibacillus Polymyxa, Bacillus cereus, Fictibacillus sp., and Brevibacillus agri Strains Isolated from Amazonian Dark Earth.</title>
        <authorList>
            <person name="Pellegrinetti T.A."/>
            <person name="Cunha I.C.M."/>
            <person name="Chaves M.G."/>
            <person name="Freitas A.S."/>
            <person name="Silva A.V.R."/>
            <person name="Tsai S.M."/>
            <person name="Mendes L.W."/>
        </authorList>
    </citation>
    <scope>NUCLEOTIDE SEQUENCE</scope>
    <source>
        <strain evidence="7">CENA-BCM004</strain>
    </source>
</reference>
<keyword evidence="2" id="KW-0479">Metal-binding</keyword>
<dbReference type="Proteomes" id="UP001168694">
    <property type="component" value="Unassembled WGS sequence"/>
</dbReference>
<dbReference type="RefSeq" id="WP_290399321.1">
    <property type="nucleotide sequence ID" value="NZ_JAUHLN010000002.1"/>
</dbReference>
<evidence type="ECO:0000256" key="4">
    <source>
        <dbReference type="ARBA" id="ARBA00023014"/>
    </source>
</evidence>
<dbReference type="PRINTS" id="PR00162">
    <property type="entry name" value="RIESKE"/>
</dbReference>
<dbReference type="Gene3D" id="2.102.10.10">
    <property type="entry name" value="Rieske [2Fe-2S] iron-sulphur domain"/>
    <property type="match status" value="1"/>
</dbReference>
<evidence type="ECO:0000256" key="2">
    <source>
        <dbReference type="ARBA" id="ARBA00022723"/>
    </source>
</evidence>
<evidence type="ECO:0000256" key="5">
    <source>
        <dbReference type="ARBA" id="ARBA00023157"/>
    </source>
</evidence>
<evidence type="ECO:0000256" key="3">
    <source>
        <dbReference type="ARBA" id="ARBA00023004"/>
    </source>
</evidence>
<sequence>MKKSKLPDFSESYWRDSCQIPEYEALTSDLEAEAVVIGGGITGITTAYLLAKEGVKAVLIDGGKLLNGTTGHTTAKITCQHGVIYDELIQHFGIEQTKLYYEANHDGLKFIRSMIEDHQIDCDFSEEDAIIYAESESYLNQVQKEYEAYQKLNIKSEYSDRIALDLAVHGAVAMKNQAQFHPVKYLTALVQEITKNGGKIFEGTTAVDIEANNQLRVVTREGHKISCKYAVVASHFPFYDGAGFYFARMHPERSYAIGVKAVHPYPGGMYLSADSPTRSLRYTDDNGEKLIIVGGESHQTGQDFCTSKHYEALHDFSEKVIGISEIPYRWSAQDLITLDKIPYVGKISENRENILVATGYRKWGMTNGTAAALILRDIILEKRNLYADVFTPSRFKADPSLKTLVRENADVAKHLIEGKLEMPDKTPADLGPDEGAAVTFNGKRAGAYKDPEGKLYVLDTTCTHMGCEVEWNNAERSWDCPCHGSRFSYKGEVVEGPAKDPLEKLDQ</sequence>
<dbReference type="InterPro" id="IPR005805">
    <property type="entry name" value="Rieske_Fe-S_prot_C"/>
</dbReference>
<keyword evidence="5" id="KW-1015">Disulfide bond</keyword>
<evidence type="ECO:0000313" key="7">
    <source>
        <dbReference type="EMBL" id="MDN4073178.1"/>
    </source>
</evidence>
<dbReference type="PROSITE" id="PS51296">
    <property type="entry name" value="RIESKE"/>
    <property type="match status" value="1"/>
</dbReference>
<evidence type="ECO:0000313" key="8">
    <source>
        <dbReference type="Proteomes" id="UP001168694"/>
    </source>
</evidence>
<proteinExistence type="predicted"/>
<dbReference type="SUPFAM" id="SSF50022">
    <property type="entry name" value="ISP domain"/>
    <property type="match status" value="1"/>
</dbReference>
<dbReference type="InterPro" id="IPR036922">
    <property type="entry name" value="Rieske_2Fe-2S_sf"/>
</dbReference>